<comment type="caution">
    <text evidence="15">The sequence shown here is derived from an EMBL/GenBank/DDBJ whole genome shotgun (WGS) entry which is preliminary data.</text>
</comment>
<keyword evidence="6" id="KW-0479">Metal-binding</keyword>
<feature type="transmembrane region" description="Helical" evidence="13">
    <location>
        <begin position="228"/>
        <end position="249"/>
    </location>
</feature>
<evidence type="ECO:0000256" key="1">
    <source>
        <dbReference type="ARBA" id="ARBA00000900"/>
    </source>
</evidence>
<dbReference type="InterPro" id="IPR022170">
    <property type="entry name" value="MUL1-like"/>
</dbReference>
<keyword evidence="11 13" id="KW-0472">Membrane</keyword>
<keyword evidence="5 13" id="KW-0812">Transmembrane</keyword>
<dbReference type="RefSeq" id="WP_358363140.1">
    <property type="nucleotide sequence ID" value="NZ_JBEZFP010000160.1"/>
</dbReference>
<comment type="catalytic activity">
    <reaction evidence="1">
        <text>S-ubiquitinyl-[E2 ubiquitin-conjugating enzyme]-L-cysteine + [acceptor protein]-L-lysine = [E2 ubiquitin-conjugating enzyme]-L-cysteine + N(6)-ubiquitinyl-[acceptor protein]-L-lysine.</text>
        <dbReference type="EC" id="2.3.2.27"/>
    </reaction>
</comment>
<protein>
    <recommendedName>
        <fullName evidence="3">RING-type E3 ubiquitin transferase</fullName>
        <ecNumber evidence="3">2.3.2.27</ecNumber>
    </recommendedName>
</protein>
<evidence type="ECO:0000256" key="7">
    <source>
        <dbReference type="ARBA" id="ARBA00022771"/>
    </source>
</evidence>
<evidence type="ECO:0000313" key="16">
    <source>
        <dbReference type="Proteomes" id="UP001551482"/>
    </source>
</evidence>
<evidence type="ECO:0000256" key="13">
    <source>
        <dbReference type="SAM" id="Phobius"/>
    </source>
</evidence>
<evidence type="ECO:0000256" key="9">
    <source>
        <dbReference type="ARBA" id="ARBA00022833"/>
    </source>
</evidence>
<evidence type="ECO:0000256" key="8">
    <source>
        <dbReference type="ARBA" id="ARBA00022786"/>
    </source>
</evidence>
<feature type="region of interest" description="Disordered" evidence="12">
    <location>
        <begin position="88"/>
        <end position="115"/>
    </location>
</feature>
<sequence>MVTVGVIALVVALVAVTLARLGTRSAHATRLACADVPNRRGRAVVSGVVEPLSETLVYAPVSGRSCVWFTSTVVEYWVERDNDRVRDFDGDGPLHHGEMRPARRGRGRTETQSSQRPFLVRDDTGAVRVDPAGLRVGHLPVSVRDSVSGIPSSGGAIAVDFAPGARRMRRSSRLDRTEVVLLPGERVYLTGQISRGRDGTPVLGGRGLTVSRRDPAESARLPQLGARAGWTLGAVAGLIGVAALVAGSARH</sequence>
<keyword evidence="7" id="KW-0863">Zinc-finger</keyword>
<evidence type="ECO:0000256" key="5">
    <source>
        <dbReference type="ARBA" id="ARBA00022692"/>
    </source>
</evidence>
<keyword evidence="16" id="KW-1185">Reference proteome</keyword>
<evidence type="ECO:0000313" key="15">
    <source>
        <dbReference type="EMBL" id="MEU8139204.1"/>
    </source>
</evidence>
<evidence type="ECO:0000256" key="2">
    <source>
        <dbReference type="ARBA" id="ARBA00004141"/>
    </source>
</evidence>
<feature type="domain" description="E3 Ubiquitin ligase MUL1-like" evidence="14">
    <location>
        <begin position="102"/>
        <end position="203"/>
    </location>
</feature>
<keyword evidence="10 13" id="KW-1133">Transmembrane helix</keyword>
<accession>A0ABV3DWG0</accession>
<gene>
    <name evidence="15" type="ORF">AB0C36_37615</name>
</gene>
<keyword evidence="4" id="KW-0808">Transferase</keyword>
<feature type="compositionally biased region" description="Basic and acidic residues" evidence="12">
    <location>
        <begin position="88"/>
        <end position="101"/>
    </location>
</feature>
<dbReference type="Proteomes" id="UP001551482">
    <property type="component" value="Unassembled WGS sequence"/>
</dbReference>
<evidence type="ECO:0000256" key="12">
    <source>
        <dbReference type="SAM" id="MobiDB-lite"/>
    </source>
</evidence>
<evidence type="ECO:0000256" key="6">
    <source>
        <dbReference type="ARBA" id="ARBA00022723"/>
    </source>
</evidence>
<keyword evidence="8" id="KW-0833">Ubl conjugation pathway</keyword>
<evidence type="ECO:0000259" key="14">
    <source>
        <dbReference type="Pfam" id="PF12483"/>
    </source>
</evidence>
<evidence type="ECO:0000256" key="4">
    <source>
        <dbReference type="ARBA" id="ARBA00022679"/>
    </source>
</evidence>
<keyword evidence="9" id="KW-0862">Zinc</keyword>
<evidence type="ECO:0000256" key="10">
    <source>
        <dbReference type="ARBA" id="ARBA00022989"/>
    </source>
</evidence>
<comment type="subcellular location">
    <subcellularLocation>
        <location evidence="2">Membrane</location>
        <topology evidence="2">Multi-pass membrane protein</topology>
    </subcellularLocation>
</comment>
<evidence type="ECO:0000256" key="11">
    <source>
        <dbReference type="ARBA" id="ARBA00023136"/>
    </source>
</evidence>
<reference evidence="15 16" key="1">
    <citation type="submission" date="2024-06" db="EMBL/GenBank/DDBJ databases">
        <title>The Natural Products Discovery Center: Release of the First 8490 Sequenced Strains for Exploring Actinobacteria Biosynthetic Diversity.</title>
        <authorList>
            <person name="Kalkreuter E."/>
            <person name="Kautsar S.A."/>
            <person name="Yang D."/>
            <person name="Bader C.D."/>
            <person name="Teijaro C.N."/>
            <person name="Fluegel L."/>
            <person name="Davis C.M."/>
            <person name="Simpson J.R."/>
            <person name="Lauterbach L."/>
            <person name="Steele A.D."/>
            <person name="Gui C."/>
            <person name="Meng S."/>
            <person name="Li G."/>
            <person name="Viehrig K."/>
            <person name="Ye F."/>
            <person name="Su P."/>
            <person name="Kiefer A.F."/>
            <person name="Nichols A."/>
            <person name="Cepeda A.J."/>
            <person name="Yan W."/>
            <person name="Fan B."/>
            <person name="Jiang Y."/>
            <person name="Adhikari A."/>
            <person name="Zheng C.-J."/>
            <person name="Schuster L."/>
            <person name="Cowan T.M."/>
            <person name="Smanski M.J."/>
            <person name="Chevrette M.G."/>
            <person name="De Carvalho L.P.S."/>
            <person name="Shen B."/>
        </authorList>
    </citation>
    <scope>NUCLEOTIDE SEQUENCE [LARGE SCALE GENOMIC DNA]</scope>
    <source>
        <strain evidence="15 16">NPDC048946</strain>
    </source>
</reference>
<name>A0ABV3DWG0_9ACTN</name>
<proteinExistence type="predicted"/>
<dbReference type="Pfam" id="PF12483">
    <property type="entry name" value="GIDE"/>
    <property type="match status" value="1"/>
</dbReference>
<dbReference type="EMBL" id="JBEZFP010000160">
    <property type="protein sequence ID" value="MEU8139204.1"/>
    <property type="molecule type" value="Genomic_DNA"/>
</dbReference>
<organism evidence="15 16">
    <name type="scientific">Streptodolium elevatio</name>
    <dbReference type="NCBI Taxonomy" id="3157996"/>
    <lineage>
        <taxon>Bacteria</taxon>
        <taxon>Bacillati</taxon>
        <taxon>Actinomycetota</taxon>
        <taxon>Actinomycetes</taxon>
        <taxon>Kitasatosporales</taxon>
        <taxon>Streptomycetaceae</taxon>
        <taxon>Streptodolium</taxon>
    </lineage>
</organism>
<evidence type="ECO:0000256" key="3">
    <source>
        <dbReference type="ARBA" id="ARBA00012483"/>
    </source>
</evidence>
<dbReference type="EC" id="2.3.2.27" evidence="3"/>